<accession>A0A5C6BN00</accession>
<name>A0A5C6BN00_9PLAN</name>
<comment type="caution">
    <text evidence="1">The sequence shown here is derived from an EMBL/GenBank/DDBJ whole genome shotgun (WGS) entry which is preliminary data.</text>
</comment>
<evidence type="ECO:0000313" key="2">
    <source>
        <dbReference type="Proteomes" id="UP000320735"/>
    </source>
</evidence>
<proteinExistence type="predicted"/>
<dbReference type="EMBL" id="SJPP01000001">
    <property type="protein sequence ID" value="TWU13448.1"/>
    <property type="molecule type" value="Genomic_DNA"/>
</dbReference>
<dbReference type="AlphaFoldDB" id="A0A5C6BN00"/>
<organism evidence="1 2">
    <name type="scientific">Symmachiella macrocystis</name>
    <dbReference type="NCBI Taxonomy" id="2527985"/>
    <lineage>
        <taxon>Bacteria</taxon>
        <taxon>Pseudomonadati</taxon>
        <taxon>Planctomycetota</taxon>
        <taxon>Planctomycetia</taxon>
        <taxon>Planctomycetales</taxon>
        <taxon>Planctomycetaceae</taxon>
        <taxon>Symmachiella</taxon>
    </lineage>
</organism>
<keyword evidence="2" id="KW-1185">Reference proteome</keyword>
<reference evidence="1 2" key="1">
    <citation type="submission" date="2019-02" db="EMBL/GenBank/DDBJ databases">
        <title>Deep-cultivation of Planctomycetes and their phenomic and genomic characterization uncovers novel biology.</title>
        <authorList>
            <person name="Wiegand S."/>
            <person name="Jogler M."/>
            <person name="Boedeker C."/>
            <person name="Pinto D."/>
            <person name="Vollmers J."/>
            <person name="Rivas-Marin E."/>
            <person name="Kohn T."/>
            <person name="Peeters S.H."/>
            <person name="Heuer A."/>
            <person name="Rast P."/>
            <person name="Oberbeckmann S."/>
            <person name="Bunk B."/>
            <person name="Jeske O."/>
            <person name="Meyerdierks A."/>
            <person name="Storesund J.E."/>
            <person name="Kallscheuer N."/>
            <person name="Luecker S."/>
            <person name="Lage O.M."/>
            <person name="Pohl T."/>
            <person name="Merkel B.J."/>
            <person name="Hornburger P."/>
            <person name="Mueller R.-W."/>
            <person name="Bruemmer F."/>
            <person name="Labrenz M."/>
            <person name="Spormann A.M."/>
            <person name="Op Den Camp H."/>
            <person name="Overmann J."/>
            <person name="Amann R."/>
            <person name="Jetten M.S.M."/>
            <person name="Mascher T."/>
            <person name="Medema M.H."/>
            <person name="Devos D.P."/>
            <person name="Kaster A.-K."/>
            <person name="Ovreas L."/>
            <person name="Rohde M."/>
            <person name="Galperin M.Y."/>
            <person name="Jogler C."/>
        </authorList>
    </citation>
    <scope>NUCLEOTIDE SEQUENCE [LARGE SCALE GENOMIC DNA]</scope>
    <source>
        <strain evidence="1 2">CA54</strain>
    </source>
</reference>
<gene>
    <name evidence="1" type="ORF">CA54_22830</name>
</gene>
<protein>
    <submittedName>
        <fullName evidence="1">Uncharacterized protein</fullName>
    </submittedName>
</protein>
<sequence length="58" mass="7047">MVSKRQSAVWLDHPGRYECEIYCEYGEGVWVAIYYHIDDDLAEVPEVMWKYFETFQLH</sequence>
<evidence type="ECO:0000313" key="1">
    <source>
        <dbReference type="EMBL" id="TWU13448.1"/>
    </source>
</evidence>
<dbReference type="Proteomes" id="UP000320735">
    <property type="component" value="Unassembled WGS sequence"/>
</dbReference>